<sequence>MNRMAVEQFLQQQKQRLEATLPRYIARLQAPDTLKQAMAYSLEAGGKRIRPLLLFATLHSFEKDPDIGLPVACAIEMLHTYSLIHDDLPSMDDDDLRRGKPTNHKVFGEAMAILAGDGLLTYAFQVIAEMKDDRIAPEVQIRLIEELAKAAGPEGMVAGQVADIEGEGRELSLAQLEYIHRHKTGKMLQYSVLAGALLAGASERQQRDLYEFASHLGLAFQIRDDILDIEGSEDKIGKRVGSDVEKKKVTYPSLLTMEGAKGKLALHIAEAKRCLQKAGVKDDVLQYICDLVATRDH</sequence>
<evidence type="ECO:0000256" key="7">
    <source>
        <dbReference type="ARBA" id="ARBA00022842"/>
    </source>
</evidence>
<dbReference type="InterPro" id="IPR008949">
    <property type="entry name" value="Isoprenoid_synthase_dom_sf"/>
</dbReference>
<dbReference type="GO" id="GO:0004337">
    <property type="term" value="F:(2E,6E)-farnesyl diphosphate synthase activity"/>
    <property type="evidence" value="ECO:0007669"/>
    <property type="project" value="UniProtKB-EC"/>
</dbReference>
<keyword evidence="7" id="KW-0460">Magnesium</keyword>
<dbReference type="FunFam" id="1.10.600.10:FF:000001">
    <property type="entry name" value="Geranylgeranyl diphosphate synthase"/>
    <property type="match status" value="1"/>
</dbReference>
<dbReference type="SUPFAM" id="SSF48576">
    <property type="entry name" value="Terpenoid synthases"/>
    <property type="match status" value="1"/>
</dbReference>
<evidence type="ECO:0000256" key="8">
    <source>
        <dbReference type="ARBA" id="ARBA00023229"/>
    </source>
</evidence>
<comment type="caution">
    <text evidence="13">The sequence shown here is derived from an EMBL/GenBank/DDBJ whole genome shotgun (WGS) entry which is preliminary data.</text>
</comment>
<evidence type="ECO:0000256" key="4">
    <source>
        <dbReference type="ARBA" id="ARBA00015100"/>
    </source>
</evidence>
<dbReference type="OrthoDB" id="9805316at2"/>
<dbReference type="SFLD" id="SFLDG01017">
    <property type="entry name" value="Polyprenyl_Transferase_Like"/>
    <property type="match status" value="1"/>
</dbReference>
<evidence type="ECO:0000256" key="11">
    <source>
        <dbReference type="ARBA" id="ARBA00049399"/>
    </source>
</evidence>
<organism evidence="13 14">
    <name type="scientific">Parageobacillus caldoxylosilyticus NBRC 107762</name>
    <dbReference type="NCBI Taxonomy" id="1220594"/>
    <lineage>
        <taxon>Bacteria</taxon>
        <taxon>Bacillati</taxon>
        <taxon>Bacillota</taxon>
        <taxon>Bacilli</taxon>
        <taxon>Bacillales</taxon>
        <taxon>Anoxybacillaceae</taxon>
        <taxon>Saccharococcus</taxon>
    </lineage>
</organism>
<dbReference type="PANTHER" id="PTHR43281">
    <property type="entry name" value="FARNESYL DIPHOSPHATE SYNTHASE"/>
    <property type="match status" value="1"/>
</dbReference>
<dbReference type="EMBL" id="BAWO01000021">
    <property type="protein sequence ID" value="GAJ39473.1"/>
    <property type="molecule type" value="Genomic_DNA"/>
</dbReference>
<comment type="cofactor">
    <cofactor evidence="1">
        <name>Mg(2+)</name>
        <dbReference type="ChEBI" id="CHEBI:18420"/>
    </cofactor>
</comment>
<accession>A0A023DE33</accession>
<proteinExistence type="inferred from homology"/>
<keyword evidence="5 12" id="KW-0808">Transferase</keyword>
<dbReference type="InterPro" id="IPR053378">
    <property type="entry name" value="Prenyl_diphosphate_synthase"/>
</dbReference>
<dbReference type="PANTHER" id="PTHR43281:SF1">
    <property type="entry name" value="FARNESYL DIPHOSPHATE SYNTHASE"/>
    <property type="match status" value="1"/>
</dbReference>
<comment type="catalytic activity">
    <reaction evidence="11">
        <text>isopentenyl diphosphate + (2E)-geranyl diphosphate = (2E,6E)-farnesyl diphosphate + diphosphate</text>
        <dbReference type="Rhea" id="RHEA:19361"/>
        <dbReference type="ChEBI" id="CHEBI:33019"/>
        <dbReference type="ChEBI" id="CHEBI:58057"/>
        <dbReference type="ChEBI" id="CHEBI:128769"/>
        <dbReference type="ChEBI" id="CHEBI:175763"/>
        <dbReference type="EC" id="2.5.1.10"/>
    </reaction>
</comment>
<name>A0A023DE33_9BACL</name>
<evidence type="ECO:0000256" key="3">
    <source>
        <dbReference type="ARBA" id="ARBA00012439"/>
    </source>
</evidence>
<gene>
    <name evidence="13" type="primary">ispA</name>
    <name evidence="13" type="ORF">GCA01S_021_00270</name>
</gene>
<evidence type="ECO:0000256" key="12">
    <source>
        <dbReference type="RuleBase" id="RU004466"/>
    </source>
</evidence>
<evidence type="ECO:0000256" key="1">
    <source>
        <dbReference type="ARBA" id="ARBA00001946"/>
    </source>
</evidence>
<dbReference type="AlphaFoldDB" id="A0A023DE33"/>
<dbReference type="Proteomes" id="UP000023561">
    <property type="component" value="Unassembled WGS sequence"/>
</dbReference>
<dbReference type="PROSITE" id="PS00444">
    <property type="entry name" value="POLYPRENYL_SYNTHASE_2"/>
    <property type="match status" value="1"/>
</dbReference>
<evidence type="ECO:0000256" key="10">
    <source>
        <dbReference type="ARBA" id="ARBA00032873"/>
    </source>
</evidence>
<evidence type="ECO:0000313" key="14">
    <source>
        <dbReference type="Proteomes" id="UP000023561"/>
    </source>
</evidence>
<evidence type="ECO:0000313" key="13">
    <source>
        <dbReference type="EMBL" id="GAJ39473.1"/>
    </source>
</evidence>
<evidence type="ECO:0000256" key="9">
    <source>
        <dbReference type="ARBA" id="ARBA00032380"/>
    </source>
</evidence>
<reference evidence="13 14" key="1">
    <citation type="submission" date="2014-04" db="EMBL/GenBank/DDBJ databases">
        <title>Whole genome shotgun sequence of Geobacillus caldoxylosilyticus NBRC 107762.</title>
        <authorList>
            <person name="Hosoyama A."/>
            <person name="Hosoyama Y."/>
            <person name="Katano-Makiyama Y."/>
            <person name="Tsuchikane K."/>
            <person name="Ohji S."/>
            <person name="Ichikawa N."/>
            <person name="Yamazoe A."/>
            <person name="Fujita N."/>
        </authorList>
    </citation>
    <scope>NUCLEOTIDE SEQUENCE [LARGE SCALE GENOMIC DNA]</scope>
    <source>
        <strain evidence="13 14">NBRC 107762</strain>
    </source>
</reference>
<evidence type="ECO:0000256" key="2">
    <source>
        <dbReference type="ARBA" id="ARBA00006706"/>
    </source>
</evidence>
<dbReference type="InterPro" id="IPR033749">
    <property type="entry name" value="Polyprenyl_synt_CS"/>
</dbReference>
<dbReference type="Pfam" id="PF00348">
    <property type="entry name" value="polyprenyl_synt"/>
    <property type="match status" value="1"/>
</dbReference>
<dbReference type="InterPro" id="IPR000092">
    <property type="entry name" value="Polyprenyl_synt"/>
</dbReference>
<dbReference type="GO" id="GO:0046872">
    <property type="term" value="F:metal ion binding"/>
    <property type="evidence" value="ECO:0007669"/>
    <property type="project" value="UniProtKB-KW"/>
</dbReference>
<comment type="similarity">
    <text evidence="2 12">Belongs to the FPP/GGPP synthase family.</text>
</comment>
<dbReference type="GO" id="GO:0005737">
    <property type="term" value="C:cytoplasm"/>
    <property type="evidence" value="ECO:0007669"/>
    <property type="project" value="UniProtKB-ARBA"/>
</dbReference>
<dbReference type="EC" id="2.5.1.10" evidence="3"/>
<keyword evidence="8" id="KW-0414">Isoprene biosynthesis</keyword>
<evidence type="ECO:0000256" key="5">
    <source>
        <dbReference type="ARBA" id="ARBA00022679"/>
    </source>
</evidence>
<dbReference type="PROSITE" id="PS00723">
    <property type="entry name" value="POLYPRENYL_SYNTHASE_1"/>
    <property type="match status" value="1"/>
</dbReference>
<dbReference type="NCBIfam" id="NF045485">
    <property type="entry name" value="FPPsyn"/>
    <property type="match status" value="1"/>
</dbReference>
<keyword evidence="6" id="KW-0479">Metal-binding</keyword>
<protein>
    <recommendedName>
        <fullName evidence="4">Farnesyl diphosphate synthase</fullName>
        <ecNumber evidence="3">2.5.1.10</ecNumber>
    </recommendedName>
    <alternativeName>
        <fullName evidence="10">(2E,6E)-farnesyl diphosphate synthase</fullName>
    </alternativeName>
    <alternativeName>
        <fullName evidence="9">Geranyltranstransferase</fullName>
    </alternativeName>
</protein>
<dbReference type="SFLD" id="SFLDS00005">
    <property type="entry name" value="Isoprenoid_Synthase_Type_I"/>
    <property type="match status" value="1"/>
</dbReference>
<dbReference type="Gene3D" id="1.10.600.10">
    <property type="entry name" value="Farnesyl Diphosphate Synthase"/>
    <property type="match status" value="1"/>
</dbReference>
<dbReference type="CDD" id="cd00685">
    <property type="entry name" value="Trans_IPPS_HT"/>
    <property type="match status" value="1"/>
</dbReference>
<evidence type="ECO:0000256" key="6">
    <source>
        <dbReference type="ARBA" id="ARBA00022723"/>
    </source>
</evidence>
<dbReference type="GO" id="GO:0016114">
    <property type="term" value="P:terpenoid biosynthetic process"/>
    <property type="evidence" value="ECO:0007669"/>
    <property type="project" value="UniProtKB-ARBA"/>
</dbReference>
<keyword evidence="14" id="KW-1185">Reference proteome</keyword>